<evidence type="ECO:0000313" key="3">
    <source>
        <dbReference type="Proteomes" id="UP001162233"/>
    </source>
</evidence>
<feature type="transmembrane region" description="Helical" evidence="1">
    <location>
        <begin position="7"/>
        <end position="24"/>
    </location>
</feature>
<dbReference type="EMBL" id="MK746083">
    <property type="protein sequence ID" value="QED40621.1"/>
    <property type="molecule type" value="Genomic_DNA"/>
</dbReference>
<dbReference type="GeneID" id="80541307"/>
<protein>
    <submittedName>
        <fullName evidence="2">PIF-3</fullName>
    </submittedName>
</protein>
<evidence type="ECO:0000313" key="2">
    <source>
        <dbReference type="EMBL" id="QED40621.1"/>
    </source>
</evidence>
<proteinExistence type="predicted"/>
<keyword evidence="1" id="KW-1133">Transmembrane helix</keyword>
<keyword evidence="1" id="KW-0812">Transmembrane</keyword>
<sequence length="204" mass="23062">MKVLMTVNIFFIIISLLIICFYSLNLTNYVMTEQIDEIENDAINSLEFVFQRNGLVDCSHTKIICVNDRQCKNNCALSAFNYVCDNGFCNVQDPKVSGQAVEDINCDSKLGLMKVFAASEFAVKQMCISMYRDIVDDQGTLRPYFCEPGSVKLDLANTAFFIEDCRCSDSHVKMIFNQTALARTIPVCIPKTQINLYNKIYSTA</sequence>
<keyword evidence="3" id="KW-1185">Reference proteome</keyword>
<keyword evidence="1" id="KW-0472">Membrane</keyword>
<dbReference type="KEGG" id="vg:80541307"/>
<accession>A0A5B8YU06</accession>
<dbReference type="Pfam" id="PF05006">
    <property type="entry name" value="PIF3"/>
    <property type="match status" value="1"/>
</dbReference>
<name>A0A5B8YU06_9ABAC</name>
<dbReference type="Proteomes" id="UP001162233">
    <property type="component" value="Segment"/>
</dbReference>
<dbReference type="InterPro" id="IPR007703">
    <property type="entry name" value="PIF3"/>
</dbReference>
<dbReference type="RefSeq" id="YP_010802537.1">
    <property type="nucleotide sequence ID" value="NC_077025.1"/>
</dbReference>
<evidence type="ECO:0000256" key="1">
    <source>
        <dbReference type="SAM" id="Phobius"/>
    </source>
</evidence>
<organism evidence="2 3">
    <name type="scientific">Chrysodeixis includens nucleopolyhedrovirus</name>
    <dbReference type="NCBI Taxonomy" id="1207438"/>
    <lineage>
        <taxon>Viruses</taxon>
        <taxon>Viruses incertae sedis</taxon>
        <taxon>Naldaviricetes</taxon>
        <taxon>Lefavirales</taxon>
        <taxon>Baculoviridae</taxon>
        <taxon>Alphabaculovirus</taxon>
        <taxon>Alphabaculovirus chrincludentis</taxon>
        <taxon>Alphabaculovirus alterchrincludentis</taxon>
    </lineage>
</organism>
<reference evidence="2" key="1">
    <citation type="journal article" date="2019" name="Viruses">
        <title>A Novel Alphabaculovirus from the Soybean Looper, Chrysodeixis includens, that Produces Tetrahedral Occlusion Bodies and Encodes Two Copies of he65.</title>
        <authorList>
            <person name="Harrison R.L."/>
            <person name="Rowley D.L."/>
            <person name="Popham H.J.R."/>
        </authorList>
    </citation>
    <scope>NUCLEOTIDE SEQUENCE</scope>
    <source>
        <strain evidence="2">ChinNPV-1</strain>
    </source>
</reference>